<sequence length="190" mass="20958">MAGIITIKWADRNLAMYGKRLEKLNRQFPTVLPRIVNQVGNRSKTIVIRELTQQTGLPRAVIVRAIGNPLAARPGRYAYDMITRGGNIRLKYLRPRETPAGVVARPFAKATLYPGAFLRGGMFPDRKDVPDFNGHAYYRLNKSGTKITFARSGVFIPVEMTSGATVAAFHRVAAPLLAQRVGAALDKLVP</sequence>
<organism evidence="1 2">
    <name type="scientific">Agrobacterium tumefaciens</name>
    <dbReference type="NCBI Taxonomy" id="358"/>
    <lineage>
        <taxon>Bacteria</taxon>
        <taxon>Pseudomonadati</taxon>
        <taxon>Pseudomonadota</taxon>
        <taxon>Alphaproteobacteria</taxon>
        <taxon>Hyphomicrobiales</taxon>
        <taxon>Rhizobiaceae</taxon>
        <taxon>Rhizobium/Agrobacterium group</taxon>
        <taxon>Agrobacterium</taxon>
        <taxon>Agrobacterium tumefaciens complex</taxon>
    </lineage>
</organism>
<dbReference type="OrthoDB" id="7840472at2"/>
<proteinExistence type="predicted"/>
<accession>A0A0D0KY19</accession>
<reference evidence="1 2" key="1">
    <citation type="submission" date="2014-12" db="EMBL/GenBank/DDBJ databases">
        <title>16Stimator: statistical estimation of ribosomal gene copy numbers from draft genome assemblies.</title>
        <authorList>
            <person name="Perisin M.A."/>
            <person name="Vetter M."/>
            <person name="Gilbert J.A."/>
            <person name="Bergelson J."/>
        </authorList>
    </citation>
    <scope>NUCLEOTIDE SEQUENCE [LARGE SCALE GENOMIC DNA]</scope>
    <source>
        <strain evidence="1 2">MEJ076</strain>
    </source>
</reference>
<evidence type="ECO:0000313" key="2">
    <source>
        <dbReference type="Proteomes" id="UP000035017"/>
    </source>
</evidence>
<dbReference type="AlphaFoldDB" id="A0A0D0KY19"/>
<dbReference type="Proteomes" id="UP000035017">
    <property type="component" value="Unassembled WGS sequence"/>
</dbReference>
<comment type="caution">
    <text evidence="1">The sequence shown here is derived from an EMBL/GenBank/DDBJ whole genome shotgun (WGS) entry which is preliminary data.</text>
</comment>
<dbReference type="EMBL" id="JXQV01000011">
    <property type="protein sequence ID" value="KIQ02223.1"/>
    <property type="molecule type" value="Genomic_DNA"/>
</dbReference>
<evidence type="ECO:0000313" key="1">
    <source>
        <dbReference type="EMBL" id="KIQ02223.1"/>
    </source>
</evidence>
<name>A0A0D0KY19_AGRTU</name>
<gene>
    <name evidence="1" type="ORF">RU07_12305</name>
</gene>
<protein>
    <submittedName>
        <fullName evidence="1">Uncharacterized protein</fullName>
    </submittedName>
</protein>